<keyword evidence="2" id="KW-0805">Transcription regulation</keyword>
<dbReference type="EMBL" id="CP017248">
    <property type="protein sequence ID" value="AOR33365.1"/>
    <property type="molecule type" value="Genomic_DNA"/>
</dbReference>
<dbReference type="SUPFAM" id="SSF46785">
    <property type="entry name" value="Winged helix' DNA-binding domain"/>
    <property type="match status" value="1"/>
</dbReference>
<comment type="similarity">
    <text evidence="1">Belongs to the LysR transcriptional regulatory family.</text>
</comment>
<name>A0A1D7YCL9_9ACTN</name>
<organism evidence="6 7">
    <name type="scientific">Streptomyces fodineus</name>
    <dbReference type="NCBI Taxonomy" id="1904616"/>
    <lineage>
        <taxon>Bacteria</taxon>
        <taxon>Bacillati</taxon>
        <taxon>Actinomycetota</taxon>
        <taxon>Actinomycetes</taxon>
        <taxon>Kitasatosporales</taxon>
        <taxon>Streptomycetaceae</taxon>
        <taxon>Streptomyces</taxon>
    </lineage>
</organism>
<protein>
    <submittedName>
        <fullName evidence="6">LysR family transcriptional regulator</fullName>
    </submittedName>
</protein>
<proteinExistence type="inferred from homology"/>
<dbReference type="Gene3D" id="3.40.190.10">
    <property type="entry name" value="Periplasmic binding protein-like II"/>
    <property type="match status" value="2"/>
</dbReference>
<dbReference type="GO" id="GO:0003677">
    <property type="term" value="F:DNA binding"/>
    <property type="evidence" value="ECO:0007669"/>
    <property type="project" value="UniProtKB-KW"/>
</dbReference>
<evidence type="ECO:0000256" key="2">
    <source>
        <dbReference type="ARBA" id="ARBA00023015"/>
    </source>
</evidence>
<sequence>MELRDIEIFLTLAEELHFARTAARLHVTPARVSQAIKKQERRIGAPLFDRSNRTVRLTPIGQQLRDDLWPMYTGLQEGMRRAKLAAQGVTAVLRVGLIPLNAHDLRHYWDTFRRNHPQCKLQIRNVPYVDPFAGLRRGDIDVLVAWLPVEEPDLAVGPVLFTEPRVLGVAVDHELTRHATASVEMLADFLHCDTPSRPDYWADSYLPPHTPAGRRIERGHLARSAEEVLSLVTAGEAVNLLPHHVSRYWIRPDITYLPVQDMDRLASGLVWSAEAENDMIRALAQTVQELGPLDVAEL</sequence>
<dbReference type="AlphaFoldDB" id="A0A1D7YCL9"/>
<dbReference type="InterPro" id="IPR005119">
    <property type="entry name" value="LysR_subst-bd"/>
</dbReference>
<dbReference type="Pfam" id="PF00126">
    <property type="entry name" value="HTH_1"/>
    <property type="match status" value="1"/>
</dbReference>
<dbReference type="PROSITE" id="PS50931">
    <property type="entry name" value="HTH_LYSR"/>
    <property type="match status" value="1"/>
</dbReference>
<dbReference type="RefSeq" id="WP_069779940.1">
    <property type="nucleotide sequence ID" value="NZ_CP017248.1"/>
</dbReference>
<evidence type="ECO:0000259" key="5">
    <source>
        <dbReference type="PROSITE" id="PS50931"/>
    </source>
</evidence>
<dbReference type="PANTHER" id="PTHR30346">
    <property type="entry name" value="TRANSCRIPTIONAL DUAL REGULATOR HCAR-RELATED"/>
    <property type="match status" value="1"/>
</dbReference>
<dbReference type="GO" id="GO:0003700">
    <property type="term" value="F:DNA-binding transcription factor activity"/>
    <property type="evidence" value="ECO:0007669"/>
    <property type="project" value="InterPro"/>
</dbReference>
<keyword evidence="3" id="KW-0238">DNA-binding</keyword>
<reference evidence="7" key="1">
    <citation type="submission" date="2016-09" db="EMBL/GenBank/DDBJ databases">
        <title>Streptomyces puniciscabiei strain:TW1S1 Genome sequencing and assembly.</title>
        <authorList>
            <person name="Kim M.-K."/>
            <person name="Kim S.B."/>
        </authorList>
    </citation>
    <scope>NUCLEOTIDE SEQUENCE [LARGE SCALE GENOMIC DNA]</scope>
    <source>
        <strain evidence="7">TW1S1</strain>
    </source>
</reference>
<dbReference type="InterPro" id="IPR036390">
    <property type="entry name" value="WH_DNA-bd_sf"/>
</dbReference>
<dbReference type="InterPro" id="IPR000847">
    <property type="entry name" value="LysR_HTH_N"/>
</dbReference>
<dbReference type="PANTHER" id="PTHR30346:SF0">
    <property type="entry name" value="HCA OPERON TRANSCRIPTIONAL ACTIVATOR HCAR"/>
    <property type="match status" value="1"/>
</dbReference>
<dbReference type="SUPFAM" id="SSF53850">
    <property type="entry name" value="Periplasmic binding protein-like II"/>
    <property type="match status" value="1"/>
</dbReference>
<evidence type="ECO:0000256" key="4">
    <source>
        <dbReference type="ARBA" id="ARBA00023163"/>
    </source>
</evidence>
<feature type="domain" description="HTH lysR-type" evidence="5">
    <location>
        <begin position="1"/>
        <end position="58"/>
    </location>
</feature>
<dbReference type="KEGG" id="spun:BFF78_21860"/>
<dbReference type="Gene3D" id="1.10.10.10">
    <property type="entry name" value="Winged helix-like DNA-binding domain superfamily/Winged helix DNA-binding domain"/>
    <property type="match status" value="1"/>
</dbReference>
<dbReference type="FunFam" id="1.10.10.10:FF:000001">
    <property type="entry name" value="LysR family transcriptional regulator"/>
    <property type="match status" value="1"/>
</dbReference>
<evidence type="ECO:0000313" key="6">
    <source>
        <dbReference type="EMBL" id="AOR33365.1"/>
    </source>
</evidence>
<keyword evidence="4" id="KW-0804">Transcription</keyword>
<evidence type="ECO:0000313" key="7">
    <source>
        <dbReference type="Proteomes" id="UP000094960"/>
    </source>
</evidence>
<dbReference type="InterPro" id="IPR036388">
    <property type="entry name" value="WH-like_DNA-bd_sf"/>
</dbReference>
<gene>
    <name evidence="6" type="ORF">BFF78_21860</name>
</gene>
<keyword evidence="7" id="KW-1185">Reference proteome</keyword>
<evidence type="ECO:0000256" key="3">
    <source>
        <dbReference type="ARBA" id="ARBA00023125"/>
    </source>
</evidence>
<accession>A0A1D7YCL9</accession>
<dbReference type="Pfam" id="PF03466">
    <property type="entry name" value="LysR_substrate"/>
    <property type="match status" value="1"/>
</dbReference>
<dbReference type="Proteomes" id="UP000094960">
    <property type="component" value="Chromosome"/>
</dbReference>
<evidence type="ECO:0000256" key="1">
    <source>
        <dbReference type="ARBA" id="ARBA00009437"/>
    </source>
</evidence>
<dbReference type="GO" id="GO:0032993">
    <property type="term" value="C:protein-DNA complex"/>
    <property type="evidence" value="ECO:0007669"/>
    <property type="project" value="TreeGrafter"/>
</dbReference>